<keyword evidence="1" id="KW-0433">Leucine-rich repeat</keyword>
<accession>A0A0Q9XPZ9</accession>
<evidence type="ECO:0000313" key="4">
    <source>
        <dbReference type="Proteomes" id="UP000009192"/>
    </source>
</evidence>
<gene>
    <name evidence="3" type="primary">Dmoj\GI16497</name>
    <name evidence="3" type="ORF">Dmoj_GI16497</name>
</gene>
<dbReference type="Gene3D" id="3.80.10.10">
    <property type="entry name" value="Ribonuclease Inhibitor"/>
    <property type="match status" value="2"/>
</dbReference>
<evidence type="ECO:0000256" key="2">
    <source>
        <dbReference type="ARBA" id="ARBA00022737"/>
    </source>
</evidence>
<dbReference type="InterPro" id="IPR001611">
    <property type="entry name" value="Leu-rich_rpt"/>
</dbReference>
<dbReference type="GO" id="GO:0035075">
    <property type="term" value="P:response to ecdysone"/>
    <property type="evidence" value="ECO:0007669"/>
    <property type="project" value="EnsemblMetazoa"/>
</dbReference>
<keyword evidence="2" id="KW-0677">Repeat</keyword>
<protein>
    <submittedName>
        <fullName evidence="3">Uncharacterized protein, isoform B</fullName>
    </submittedName>
</protein>
<reference evidence="3 4" key="1">
    <citation type="journal article" date="2007" name="Nature">
        <title>Evolution of genes and genomes on the Drosophila phylogeny.</title>
        <authorList>
            <consortium name="Drosophila 12 Genomes Consortium"/>
            <person name="Clark A.G."/>
            <person name="Eisen M.B."/>
            <person name="Smith D.R."/>
            <person name="Bergman C.M."/>
            <person name="Oliver B."/>
            <person name="Markow T.A."/>
            <person name="Kaufman T.C."/>
            <person name="Kellis M."/>
            <person name="Gelbart W."/>
            <person name="Iyer V.N."/>
            <person name="Pollard D.A."/>
            <person name="Sackton T.B."/>
            <person name="Larracuente A.M."/>
            <person name="Singh N.D."/>
            <person name="Abad J.P."/>
            <person name="Abt D.N."/>
            <person name="Adryan B."/>
            <person name="Aguade M."/>
            <person name="Akashi H."/>
            <person name="Anderson W.W."/>
            <person name="Aquadro C.F."/>
            <person name="Ardell D.H."/>
            <person name="Arguello R."/>
            <person name="Artieri C.G."/>
            <person name="Barbash D.A."/>
            <person name="Barker D."/>
            <person name="Barsanti P."/>
            <person name="Batterham P."/>
            <person name="Batzoglou S."/>
            <person name="Begun D."/>
            <person name="Bhutkar A."/>
            <person name="Blanco E."/>
            <person name="Bosak S.A."/>
            <person name="Bradley R.K."/>
            <person name="Brand A.D."/>
            <person name="Brent M.R."/>
            <person name="Brooks A.N."/>
            <person name="Brown R.H."/>
            <person name="Butlin R.K."/>
            <person name="Caggese C."/>
            <person name="Calvi B.R."/>
            <person name="Bernardo de Carvalho A."/>
            <person name="Caspi A."/>
            <person name="Castrezana S."/>
            <person name="Celniker S.E."/>
            <person name="Chang J.L."/>
            <person name="Chapple C."/>
            <person name="Chatterji S."/>
            <person name="Chinwalla A."/>
            <person name="Civetta A."/>
            <person name="Clifton S.W."/>
            <person name="Comeron J.M."/>
            <person name="Costello J.C."/>
            <person name="Coyne J.A."/>
            <person name="Daub J."/>
            <person name="David R.G."/>
            <person name="Delcher A.L."/>
            <person name="Delehaunty K."/>
            <person name="Do C.B."/>
            <person name="Ebling H."/>
            <person name="Edwards K."/>
            <person name="Eickbush T."/>
            <person name="Evans J.D."/>
            <person name="Filipski A."/>
            <person name="Findeiss S."/>
            <person name="Freyhult E."/>
            <person name="Fulton L."/>
            <person name="Fulton R."/>
            <person name="Garcia A.C."/>
            <person name="Gardiner A."/>
            <person name="Garfield D.A."/>
            <person name="Garvin B.E."/>
            <person name="Gibson G."/>
            <person name="Gilbert D."/>
            <person name="Gnerre S."/>
            <person name="Godfrey J."/>
            <person name="Good R."/>
            <person name="Gotea V."/>
            <person name="Gravely B."/>
            <person name="Greenberg A.J."/>
            <person name="Griffiths-Jones S."/>
            <person name="Gross S."/>
            <person name="Guigo R."/>
            <person name="Gustafson E.A."/>
            <person name="Haerty W."/>
            <person name="Hahn M.W."/>
            <person name="Halligan D.L."/>
            <person name="Halpern A.L."/>
            <person name="Halter G.M."/>
            <person name="Han M.V."/>
            <person name="Heger A."/>
            <person name="Hillier L."/>
            <person name="Hinrichs A.S."/>
            <person name="Holmes I."/>
            <person name="Hoskins R.A."/>
            <person name="Hubisz M.J."/>
            <person name="Hultmark D."/>
            <person name="Huntley M.A."/>
            <person name="Jaffe D.B."/>
            <person name="Jagadeeshan S."/>
            <person name="Jeck W.R."/>
            <person name="Johnson J."/>
            <person name="Jones C.D."/>
            <person name="Jordan W.C."/>
            <person name="Karpen G.H."/>
            <person name="Kataoka E."/>
            <person name="Keightley P.D."/>
            <person name="Kheradpour P."/>
            <person name="Kirkness E.F."/>
            <person name="Koerich L.B."/>
            <person name="Kristiansen K."/>
            <person name="Kudrna D."/>
            <person name="Kulathinal R.J."/>
            <person name="Kumar S."/>
            <person name="Kwok R."/>
            <person name="Lander E."/>
            <person name="Langley C.H."/>
            <person name="Lapoint R."/>
            <person name="Lazzaro B.P."/>
            <person name="Lee S.J."/>
            <person name="Levesque L."/>
            <person name="Li R."/>
            <person name="Lin C.F."/>
            <person name="Lin M.F."/>
            <person name="Lindblad-Toh K."/>
            <person name="Llopart A."/>
            <person name="Long M."/>
            <person name="Low L."/>
            <person name="Lozovsky E."/>
            <person name="Lu J."/>
            <person name="Luo M."/>
            <person name="Machado C.A."/>
            <person name="Makalowski W."/>
            <person name="Marzo M."/>
            <person name="Matsuda M."/>
            <person name="Matzkin L."/>
            <person name="McAllister B."/>
            <person name="McBride C.S."/>
            <person name="McKernan B."/>
            <person name="McKernan K."/>
            <person name="Mendez-Lago M."/>
            <person name="Minx P."/>
            <person name="Mollenhauer M.U."/>
            <person name="Montooth K."/>
            <person name="Mount S.M."/>
            <person name="Mu X."/>
            <person name="Myers E."/>
            <person name="Negre B."/>
            <person name="Newfeld S."/>
            <person name="Nielsen R."/>
            <person name="Noor M.A."/>
            <person name="O'Grady P."/>
            <person name="Pachter L."/>
            <person name="Papaceit M."/>
            <person name="Parisi M.J."/>
            <person name="Parisi M."/>
            <person name="Parts L."/>
            <person name="Pedersen J.S."/>
            <person name="Pesole G."/>
            <person name="Phillippy A.M."/>
            <person name="Ponting C.P."/>
            <person name="Pop M."/>
            <person name="Porcelli D."/>
            <person name="Powell J.R."/>
            <person name="Prohaska S."/>
            <person name="Pruitt K."/>
            <person name="Puig M."/>
            <person name="Quesneville H."/>
            <person name="Ram K.R."/>
            <person name="Rand D."/>
            <person name="Rasmussen M.D."/>
            <person name="Reed L.K."/>
            <person name="Reenan R."/>
            <person name="Reily A."/>
            <person name="Remington K.A."/>
            <person name="Rieger T.T."/>
            <person name="Ritchie M.G."/>
            <person name="Robin C."/>
            <person name="Rogers Y.H."/>
            <person name="Rohde C."/>
            <person name="Rozas J."/>
            <person name="Rubenfield M.J."/>
            <person name="Ruiz A."/>
            <person name="Russo S."/>
            <person name="Salzberg S.L."/>
            <person name="Sanchez-Gracia A."/>
            <person name="Saranga D.J."/>
            <person name="Sato H."/>
            <person name="Schaeffer S.W."/>
            <person name="Schatz M.C."/>
            <person name="Schlenke T."/>
            <person name="Schwartz R."/>
            <person name="Segarra C."/>
            <person name="Singh R.S."/>
            <person name="Sirot L."/>
            <person name="Sirota M."/>
            <person name="Sisneros N.B."/>
            <person name="Smith C.D."/>
            <person name="Smith T.F."/>
            <person name="Spieth J."/>
            <person name="Stage D.E."/>
            <person name="Stark A."/>
            <person name="Stephan W."/>
            <person name="Strausberg R.L."/>
            <person name="Strempel S."/>
            <person name="Sturgill D."/>
            <person name="Sutton G."/>
            <person name="Sutton G.G."/>
            <person name="Tao W."/>
            <person name="Teichmann S."/>
            <person name="Tobari Y.N."/>
            <person name="Tomimura Y."/>
            <person name="Tsolas J.M."/>
            <person name="Valente V.L."/>
            <person name="Venter E."/>
            <person name="Venter J.C."/>
            <person name="Vicario S."/>
            <person name="Vieira F.G."/>
            <person name="Vilella A.J."/>
            <person name="Villasante A."/>
            <person name="Walenz B."/>
            <person name="Wang J."/>
            <person name="Wasserman M."/>
            <person name="Watts T."/>
            <person name="Wilson D."/>
            <person name="Wilson R.K."/>
            <person name="Wing R.A."/>
            <person name="Wolfner M.F."/>
            <person name="Wong A."/>
            <person name="Wong G.K."/>
            <person name="Wu C.I."/>
            <person name="Wu G."/>
            <person name="Yamamoto D."/>
            <person name="Yang H.P."/>
            <person name="Yang S.P."/>
            <person name="Yorke J.A."/>
            <person name="Yoshida K."/>
            <person name="Zdobnov E."/>
            <person name="Zhang P."/>
            <person name="Zhang Y."/>
            <person name="Zimin A.V."/>
            <person name="Baldwin J."/>
            <person name="Abdouelleil A."/>
            <person name="Abdulkadir J."/>
            <person name="Abebe A."/>
            <person name="Abera B."/>
            <person name="Abreu J."/>
            <person name="Acer S.C."/>
            <person name="Aftuck L."/>
            <person name="Alexander A."/>
            <person name="An P."/>
            <person name="Anderson E."/>
            <person name="Anderson S."/>
            <person name="Arachi H."/>
            <person name="Azer M."/>
            <person name="Bachantsang P."/>
            <person name="Barry A."/>
            <person name="Bayul T."/>
            <person name="Berlin A."/>
            <person name="Bessette D."/>
            <person name="Bloom T."/>
            <person name="Blye J."/>
            <person name="Boguslavskiy L."/>
            <person name="Bonnet C."/>
            <person name="Boukhgalter B."/>
            <person name="Bourzgui I."/>
            <person name="Brown A."/>
            <person name="Cahill P."/>
            <person name="Channer S."/>
            <person name="Cheshatsang Y."/>
            <person name="Chuda L."/>
            <person name="Citroen M."/>
            <person name="Collymore A."/>
            <person name="Cooke P."/>
            <person name="Costello M."/>
            <person name="D'Aco K."/>
            <person name="Daza R."/>
            <person name="De Haan G."/>
            <person name="DeGray S."/>
            <person name="DeMaso C."/>
            <person name="Dhargay N."/>
            <person name="Dooley K."/>
            <person name="Dooley E."/>
            <person name="Doricent M."/>
            <person name="Dorje P."/>
            <person name="Dorjee K."/>
            <person name="Dupes A."/>
            <person name="Elong R."/>
            <person name="Falk J."/>
            <person name="Farina A."/>
            <person name="Faro S."/>
            <person name="Ferguson D."/>
            <person name="Fisher S."/>
            <person name="Foley C.D."/>
            <person name="Franke A."/>
            <person name="Friedrich D."/>
            <person name="Gadbois L."/>
            <person name="Gearin G."/>
            <person name="Gearin C.R."/>
            <person name="Giannoukos G."/>
            <person name="Goode T."/>
            <person name="Graham J."/>
            <person name="Grandbois E."/>
            <person name="Grewal S."/>
            <person name="Gyaltsen K."/>
            <person name="Hafez N."/>
            <person name="Hagos B."/>
            <person name="Hall J."/>
            <person name="Henson C."/>
            <person name="Hollinger A."/>
            <person name="Honan T."/>
            <person name="Huard M.D."/>
            <person name="Hughes L."/>
            <person name="Hurhula B."/>
            <person name="Husby M.E."/>
            <person name="Kamat A."/>
            <person name="Kanga B."/>
            <person name="Kashin S."/>
            <person name="Khazanovich D."/>
            <person name="Kisner P."/>
            <person name="Lance K."/>
            <person name="Lara M."/>
            <person name="Lee W."/>
            <person name="Lennon N."/>
            <person name="Letendre F."/>
            <person name="LeVine R."/>
            <person name="Lipovsky A."/>
            <person name="Liu X."/>
            <person name="Liu J."/>
            <person name="Liu S."/>
            <person name="Lokyitsang T."/>
            <person name="Lokyitsang Y."/>
            <person name="Lubonja R."/>
            <person name="Lui A."/>
            <person name="MacDonald P."/>
            <person name="Magnisalis V."/>
            <person name="Maru K."/>
            <person name="Matthews C."/>
            <person name="McCusker W."/>
            <person name="McDonough S."/>
            <person name="Mehta T."/>
            <person name="Meldrim J."/>
            <person name="Meneus L."/>
            <person name="Mihai O."/>
            <person name="Mihalev A."/>
            <person name="Mihova T."/>
            <person name="Mittelman R."/>
            <person name="Mlenga V."/>
            <person name="Montmayeur A."/>
            <person name="Mulrain L."/>
            <person name="Navidi A."/>
            <person name="Naylor J."/>
            <person name="Negash T."/>
            <person name="Nguyen T."/>
            <person name="Nguyen N."/>
            <person name="Nicol R."/>
            <person name="Norbu C."/>
            <person name="Norbu N."/>
            <person name="Novod N."/>
            <person name="O'Neill B."/>
            <person name="Osman S."/>
            <person name="Markiewicz E."/>
            <person name="Oyono O.L."/>
            <person name="Patti C."/>
            <person name="Phunkhang P."/>
            <person name="Pierre F."/>
            <person name="Priest M."/>
            <person name="Raghuraman S."/>
            <person name="Rege F."/>
            <person name="Reyes R."/>
            <person name="Rise C."/>
            <person name="Rogov P."/>
            <person name="Ross K."/>
            <person name="Ryan E."/>
            <person name="Settipalli S."/>
            <person name="Shea T."/>
            <person name="Sherpa N."/>
            <person name="Shi L."/>
            <person name="Shih D."/>
            <person name="Sparrow T."/>
            <person name="Spaulding J."/>
            <person name="Stalker J."/>
            <person name="Stange-Thomann N."/>
            <person name="Stavropoulos S."/>
            <person name="Stone C."/>
            <person name="Strader C."/>
            <person name="Tesfaye S."/>
            <person name="Thomson T."/>
            <person name="Thoulutsang Y."/>
            <person name="Thoulutsang D."/>
            <person name="Topham K."/>
            <person name="Topping I."/>
            <person name="Tsamla T."/>
            <person name="Vassiliev H."/>
            <person name="Vo A."/>
            <person name="Wangchuk T."/>
            <person name="Wangdi T."/>
            <person name="Weiand M."/>
            <person name="Wilkinson J."/>
            <person name="Wilson A."/>
            <person name="Yadav S."/>
            <person name="Young G."/>
            <person name="Yu Q."/>
            <person name="Zembek L."/>
            <person name="Zhong D."/>
            <person name="Zimmer A."/>
            <person name="Zwirko Z."/>
            <person name="Jaffe D.B."/>
            <person name="Alvarez P."/>
            <person name="Brockman W."/>
            <person name="Butler J."/>
            <person name="Chin C."/>
            <person name="Gnerre S."/>
            <person name="Grabherr M."/>
            <person name="Kleber M."/>
            <person name="Mauceli E."/>
            <person name="MacCallum I."/>
        </authorList>
    </citation>
    <scope>NUCLEOTIDE SEQUENCE [LARGE SCALE GENOMIC DNA]</scope>
    <source>
        <strain evidence="4">Tucson 15081-1352.22</strain>
    </source>
</reference>
<dbReference type="Proteomes" id="UP000009192">
    <property type="component" value="Unassembled WGS sequence"/>
</dbReference>
<dbReference type="PANTHER" id="PTHR45712">
    <property type="entry name" value="AGAP008170-PA"/>
    <property type="match status" value="1"/>
</dbReference>
<dbReference type="AlphaFoldDB" id="A0A0Q9XPZ9"/>
<organism evidence="3 4">
    <name type="scientific">Drosophila mojavensis</name>
    <name type="common">Fruit fly</name>
    <dbReference type="NCBI Taxonomy" id="7230"/>
    <lineage>
        <taxon>Eukaryota</taxon>
        <taxon>Metazoa</taxon>
        <taxon>Ecdysozoa</taxon>
        <taxon>Arthropoda</taxon>
        <taxon>Hexapoda</taxon>
        <taxon>Insecta</taxon>
        <taxon>Pterygota</taxon>
        <taxon>Neoptera</taxon>
        <taxon>Endopterygota</taxon>
        <taxon>Diptera</taxon>
        <taxon>Brachycera</taxon>
        <taxon>Muscomorpha</taxon>
        <taxon>Ephydroidea</taxon>
        <taxon>Drosophilidae</taxon>
        <taxon>Drosophila</taxon>
    </lineage>
</organism>
<dbReference type="GO" id="GO:0035073">
    <property type="term" value="P:pupariation"/>
    <property type="evidence" value="ECO:0007669"/>
    <property type="project" value="EnsemblMetazoa"/>
</dbReference>
<proteinExistence type="predicted"/>
<dbReference type="PROSITE" id="PS51450">
    <property type="entry name" value="LRR"/>
    <property type="match status" value="1"/>
</dbReference>
<evidence type="ECO:0000256" key="1">
    <source>
        <dbReference type="ARBA" id="ARBA00022614"/>
    </source>
</evidence>
<keyword evidence="4" id="KW-1185">Reference proteome</keyword>
<dbReference type="EMBL" id="CH933812">
    <property type="protein sequence ID" value="KRG07186.1"/>
    <property type="molecule type" value="Genomic_DNA"/>
</dbReference>
<dbReference type="SUPFAM" id="SSF52058">
    <property type="entry name" value="L domain-like"/>
    <property type="match status" value="1"/>
</dbReference>
<dbReference type="GO" id="GO:0035556">
    <property type="term" value="P:intracellular signal transduction"/>
    <property type="evidence" value="ECO:0007669"/>
    <property type="project" value="EnsemblMetazoa"/>
</dbReference>
<dbReference type="InParanoid" id="A0A0Q9XPZ9"/>
<sequence length="655" mass="73690">MYYGIKLHFVIANLQNSLKMFICAYMYLIIHCKISHKVQCLSMLKNIFVNGYQKLVLIVMLAHACARPEELAAETVPPLSLAATPAASSAQSVTQSMETSAITPPPIPHQAVIERQIEVEKADLVPAVTPVASTTAAAPSAAVSSELPDYLKNCFYAEEELCLNWRRHNGSSGDEPPVLDRLDVSGVKLDDGEENMTDNMTAISAQNGSLLQSQNLQARDRDANSCQCREHPTRANSWYCCNITHISMISSCSNISKWTNLHVRNLSVQAMNLSNPIYRSLQSLAVTDGNIMQLTNAFPRHSKLKCLNISNNNISDIASRAVKDVPQLEFFGISKNLLSRVPNRNQNKHIALDISGNMRLLCEPLNEIIYGDSFNFVNPENSFCLYNATHKWFNSTNLVSVKQLESIKKCGTKCPVIPNHGNCSCNIYNMMIIQGDQSRTVCHVDCSNLGLLELPSLLPDNTFTLNISNNKISTLGDHFHTNPTYYNIVKLDADNNHISSIYEFEGTKFIEQFQRLYMRNNSLTKIPEYFLNNALMDTGIGRRIYLAENRLQCDCNSAKTLQNWLKERSTDIPDYMDIRCRNLPQSVIELQETKLCQSPPDWTDYIYYLIAAEVILLLALITKVSYDYWVFKTAGYLPWPASKMPKLPCDCLCES</sequence>
<dbReference type="FunCoup" id="A0A0Q9XPZ9">
    <property type="interactions" value="2"/>
</dbReference>
<name>A0A0Q9XPZ9_DROMO</name>
<dbReference type="InterPro" id="IPR050333">
    <property type="entry name" value="SLRP"/>
</dbReference>
<dbReference type="OrthoDB" id="10068119at2759"/>
<dbReference type="InterPro" id="IPR032675">
    <property type="entry name" value="LRR_dom_sf"/>
</dbReference>
<evidence type="ECO:0000313" key="3">
    <source>
        <dbReference type="EMBL" id="KRG07186.1"/>
    </source>
</evidence>
<dbReference type="PANTHER" id="PTHR45712:SF22">
    <property type="entry name" value="INSULIN-LIKE GROWTH FACTOR-BINDING PROTEIN COMPLEX ACID LABILE SUBUNIT"/>
    <property type="match status" value="1"/>
</dbReference>